<dbReference type="InterPro" id="IPR020568">
    <property type="entry name" value="Ribosomal_Su5_D2-typ_SF"/>
</dbReference>
<keyword evidence="3 6" id="KW-0255">Endonuclease</keyword>
<keyword evidence="2 6" id="KW-0540">Nuclease</keyword>
<sequence>MKQTFKKDEKLRSRSIIDRLFKRGSKEVQTFYLFPFRVLYFEGTSEARHSTFDDSILSETSDTYQGVPSPLPQVLFSVSKRNFKRAVDRNLIRRRCREAYRLHKPILLQNPEVPYPTSIAFLYLAKEISTYDVIEKAMIKVLRQMAKPN</sequence>
<dbReference type="SUPFAM" id="SSF54211">
    <property type="entry name" value="Ribosomal protein S5 domain 2-like"/>
    <property type="match status" value="1"/>
</dbReference>
<reference evidence="7 8" key="1">
    <citation type="submission" date="2019-10" db="EMBL/GenBank/DDBJ databases">
        <title>Draft Genome Sequence of Cytophagaceae sp. SJW1-29.</title>
        <authorList>
            <person name="Choi A."/>
        </authorList>
    </citation>
    <scope>NUCLEOTIDE SEQUENCE [LARGE SCALE GENOMIC DNA]</scope>
    <source>
        <strain evidence="7 8">SJW1-29</strain>
    </source>
</reference>
<comment type="similarity">
    <text evidence="6">Belongs to the RnpA family.</text>
</comment>
<gene>
    <name evidence="6" type="primary">rnpA</name>
    <name evidence="7" type="ORF">GBK04_14975</name>
</gene>
<evidence type="ECO:0000256" key="2">
    <source>
        <dbReference type="ARBA" id="ARBA00022722"/>
    </source>
</evidence>
<dbReference type="RefSeq" id="WP_152761004.1">
    <property type="nucleotide sequence ID" value="NZ_WHLY01000002.1"/>
</dbReference>
<evidence type="ECO:0000256" key="6">
    <source>
        <dbReference type="HAMAP-Rule" id="MF_00227"/>
    </source>
</evidence>
<keyword evidence="8" id="KW-1185">Reference proteome</keyword>
<evidence type="ECO:0000313" key="7">
    <source>
        <dbReference type="EMBL" id="MPR34623.1"/>
    </source>
</evidence>
<dbReference type="Proteomes" id="UP000479293">
    <property type="component" value="Unassembled WGS sequence"/>
</dbReference>
<dbReference type="EC" id="3.1.26.5" evidence="6"/>
<evidence type="ECO:0000256" key="1">
    <source>
        <dbReference type="ARBA" id="ARBA00022694"/>
    </source>
</evidence>
<accession>A0A7C9BHL6</accession>
<dbReference type="EMBL" id="WHLY01000002">
    <property type="protein sequence ID" value="MPR34623.1"/>
    <property type="molecule type" value="Genomic_DNA"/>
</dbReference>
<keyword evidence="1 6" id="KW-0819">tRNA processing</keyword>
<comment type="catalytic activity">
    <reaction evidence="6">
        <text>Endonucleolytic cleavage of RNA, removing 5'-extranucleotides from tRNA precursor.</text>
        <dbReference type="EC" id="3.1.26.5"/>
    </reaction>
</comment>
<keyword evidence="5 6" id="KW-0694">RNA-binding</keyword>
<dbReference type="InterPro" id="IPR000100">
    <property type="entry name" value="RNase_P"/>
</dbReference>
<evidence type="ECO:0000256" key="3">
    <source>
        <dbReference type="ARBA" id="ARBA00022759"/>
    </source>
</evidence>
<comment type="function">
    <text evidence="6">RNaseP catalyzes the removal of the 5'-leader sequence from pre-tRNA to produce the mature 5'-terminus. It can also cleave other RNA substrates such as 4.5S RNA. The protein component plays an auxiliary but essential role in vivo by binding to the 5'-leader sequence and broadening the substrate specificity of the ribozyme.</text>
</comment>
<evidence type="ECO:0000256" key="5">
    <source>
        <dbReference type="ARBA" id="ARBA00022884"/>
    </source>
</evidence>
<proteinExistence type="inferred from homology"/>
<dbReference type="InterPro" id="IPR014721">
    <property type="entry name" value="Ribsml_uS5_D2-typ_fold_subgr"/>
</dbReference>
<dbReference type="Gene3D" id="3.30.230.10">
    <property type="match status" value="1"/>
</dbReference>
<comment type="subunit">
    <text evidence="6">Consists of a catalytic RNA component (M1 or rnpB) and a protein subunit.</text>
</comment>
<comment type="caution">
    <text evidence="7">The sequence shown here is derived from an EMBL/GenBank/DDBJ whole genome shotgun (WGS) entry which is preliminary data.</text>
</comment>
<dbReference type="GO" id="GO:0004526">
    <property type="term" value="F:ribonuclease P activity"/>
    <property type="evidence" value="ECO:0007669"/>
    <property type="project" value="UniProtKB-UniRule"/>
</dbReference>
<evidence type="ECO:0000313" key="8">
    <source>
        <dbReference type="Proteomes" id="UP000479293"/>
    </source>
</evidence>
<dbReference type="AlphaFoldDB" id="A0A7C9BHL6"/>
<dbReference type="Pfam" id="PF00825">
    <property type="entry name" value="Ribonuclease_P"/>
    <property type="match status" value="1"/>
</dbReference>
<dbReference type="HAMAP" id="MF_00227">
    <property type="entry name" value="RNase_P"/>
    <property type="match status" value="1"/>
</dbReference>
<keyword evidence="4 6" id="KW-0378">Hydrolase</keyword>
<dbReference type="GO" id="GO:0000049">
    <property type="term" value="F:tRNA binding"/>
    <property type="evidence" value="ECO:0007669"/>
    <property type="project" value="UniProtKB-UniRule"/>
</dbReference>
<dbReference type="GO" id="GO:0001682">
    <property type="term" value="P:tRNA 5'-leader removal"/>
    <property type="evidence" value="ECO:0007669"/>
    <property type="project" value="UniProtKB-UniRule"/>
</dbReference>
<name>A0A7C9BHL6_9BACT</name>
<protein>
    <recommendedName>
        <fullName evidence="6">Ribonuclease P protein component</fullName>
        <shortName evidence="6">RNase P protein</shortName>
        <shortName evidence="6">RNaseP protein</shortName>
        <ecNumber evidence="6">3.1.26.5</ecNumber>
    </recommendedName>
    <alternativeName>
        <fullName evidence="6">Protein C5</fullName>
    </alternativeName>
</protein>
<organism evidence="7 8">
    <name type="scientific">Salmonirosea aquatica</name>
    <dbReference type="NCBI Taxonomy" id="2654236"/>
    <lineage>
        <taxon>Bacteria</taxon>
        <taxon>Pseudomonadati</taxon>
        <taxon>Bacteroidota</taxon>
        <taxon>Cytophagia</taxon>
        <taxon>Cytophagales</taxon>
        <taxon>Spirosomataceae</taxon>
        <taxon>Salmonirosea</taxon>
    </lineage>
</organism>
<evidence type="ECO:0000256" key="4">
    <source>
        <dbReference type="ARBA" id="ARBA00022801"/>
    </source>
</evidence>